<evidence type="ECO:0000259" key="9">
    <source>
        <dbReference type="Pfam" id="PF03828"/>
    </source>
</evidence>
<dbReference type="InterPro" id="IPR054708">
    <property type="entry name" value="MTPAP-like_central"/>
</dbReference>
<dbReference type="Proteomes" id="UP000193648">
    <property type="component" value="Unassembled WGS sequence"/>
</dbReference>
<comment type="caution">
    <text evidence="11">The sequence shown here is derived from an EMBL/GenBank/DDBJ whole genome shotgun (WGS) entry which is preliminary data.</text>
</comment>
<dbReference type="Gene3D" id="3.30.460.10">
    <property type="entry name" value="Beta Polymerase, domain 2"/>
    <property type="match status" value="1"/>
</dbReference>
<evidence type="ECO:0000256" key="5">
    <source>
        <dbReference type="ARBA" id="ARBA00022679"/>
    </source>
</evidence>
<keyword evidence="12" id="KW-1185">Reference proteome</keyword>
<dbReference type="PANTHER" id="PTHR12271:SF66">
    <property type="entry name" value="TERMINAL URIDYLYLTRANSFERASE TAILOR"/>
    <property type="match status" value="1"/>
</dbReference>
<reference evidence="11 12" key="1">
    <citation type="submission" date="2016-07" db="EMBL/GenBank/DDBJ databases">
        <title>Pervasive Adenine N6-methylation of Active Genes in Fungi.</title>
        <authorList>
            <consortium name="DOE Joint Genome Institute"/>
            <person name="Mondo S.J."/>
            <person name="Dannebaum R.O."/>
            <person name="Kuo R.C."/>
            <person name="Labutti K."/>
            <person name="Haridas S."/>
            <person name="Kuo A."/>
            <person name="Salamov A."/>
            <person name="Ahrendt S.R."/>
            <person name="Lipzen A."/>
            <person name="Sullivan W."/>
            <person name="Andreopoulos W.B."/>
            <person name="Clum A."/>
            <person name="Lindquist E."/>
            <person name="Daum C."/>
            <person name="Ramamoorthy G.K."/>
            <person name="Gryganskyi A."/>
            <person name="Culley D."/>
            <person name="Magnuson J.K."/>
            <person name="James T.Y."/>
            <person name="O'Malley M.A."/>
            <person name="Stajich J.E."/>
            <person name="Spatafora J.W."/>
            <person name="Visel A."/>
            <person name="Grigoriev I.V."/>
        </authorList>
    </citation>
    <scope>NUCLEOTIDE SEQUENCE [LARGE SCALE GENOMIC DNA]</scope>
    <source>
        <strain evidence="11 12">NRRL 3116</strain>
    </source>
</reference>
<dbReference type="STRING" id="64571.A0A1Y2G4Y0"/>
<dbReference type="Gene3D" id="1.10.1410.10">
    <property type="match status" value="1"/>
</dbReference>
<comment type="cofactor">
    <cofactor evidence="2">
        <name>Mg(2+)</name>
        <dbReference type="ChEBI" id="CHEBI:18420"/>
    </cofactor>
</comment>
<dbReference type="GO" id="GO:0010605">
    <property type="term" value="P:negative regulation of macromolecule metabolic process"/>
    <property type="evidence" value="ECO:0007669"/>
    <property type="project" value="UniProtKB-ARBA"/>
</dbReference>
<dbReference type="EMBL" id="MCFF01000096">
    <property type="protein sequence ID" value="ORY93655.1"/>
    <property type="molecule type" value="Genomic_DNA"/>
</dbReference>
<dbReference type="GO" id="GO:0050265">
    <property type="term" value="F:RNA uridylyltransferase activity"/>
    <property type="evidence" value="ECO:0007669"/>
    <property type="project" value="TreeGrafter"/>
</dbReference>
<feature type="region of interest" description="Disordered" evidence="8">
    <location>
        <begin position="182"/>
        <end position="205"/>
    </location>
</feature>
<dbReference type="InterPro" id="IPR002058">
    <property type="entry name" value="PAP_assoc"/>
</dbReference>
<dbReference type="Pfam" id="PF03828">
    <property type="entry name" value="PAP_assoc"/>
    <property type="match status" value="1"/>
</dbReference>
<evidence type="ECO:0000256" key="8">
    <source>
        <dbReference type="SAM" id="MobiDB-lite"/>
    </source>
</evidence>
<dbReference type="OrthoDB" id="2274644at2759"/>
<protein>
    <recommendedName>
        <fullName evidence="4">polynucleotide adenylyltransferase</fullName>
        <ecNumber evidence="4">2.7.7.19</ecNumber>
    </recommendedName>
</protein>
<comment type="cofactor">
    <cofactor evidence="1">
        <name>Mn(2+)</name>
        <dbReference type="ChEBI" id="CHEBI:29035"/>
    </cofactor>
</comment>
<dbReference type="GO" id="GO:0031123">
    <property type="term" value="P:RNA 3'-end processing"/>
    <property type="evidence" value="ECO:0007669"/>
    <property type="project" value="TreeGrafter"/>
</dbReference>
<evidence type="ECO:0000256" key="7">
    <source>
        <dbReference type="ARBA" id="ARBA00022842"/>
    </source>
</evidence>
<organism evidence="11 12">
    <name type="scientific">Lobosporangium transversale</name>
    <dbReference type="NCBI Taxonomy" id="64571"/>
    <lineage>
        <taxon>Eukaryota</taxon>
        <taxon>Fungi</taxon>
        <taxon>Fungi incertae sedis</taxon>
        <taxon>Mucoromycota</taxon>
        <taxon>Mortierellomycotina</taxon>
        <taxon>Mortierellomycetes</taxon>
        <taxon>Mortierellales</taxon>
        <taxon>Mortierellaceae</taxon>
        <taxon>Lobosporangium</taxon>
    </lineage>
</organism>
<dbReference type="GO" id="GO:1990817">
    <property type="term" value="F:poly(A) RNA polymerase activity"/>
    <property type="evidence" value="ECO:0007669"/>
    <property type="project" value="UniProtKB-EC"/>
</dbReference>
<evidence type="ECO:0000256" key="3">
    <source>
        <dbReference type="ARBA" id="ARBA00008593"/>
    </source>
</evidence>
<dbReference type="CDD" id="cd05402">
    <property type="entry name" value="NT_PAP_TUTase"/>
    <property type="match status" value="1"/>
</dbReference>
<dbReference type="RefSeq" id="XP_021875150.1">
    <property type="nucleotide sequence ID" value="XM_022026179.1"/>
</dbReference>
<dbReference type="EC" id="2.7.7.19" evidence="4"/>
<comment type="similarity">
    <text evidence="3">Belongs to the DNA polymerase type-B-like family.</text>
</comment>
<keyword evidence="7" id="KW-0460">Magnesium</keyword>
<evidence type="ECO:0000313" key="11">
    <source>
        <dbReference type="EMBL" id="ORY93655.1"/>
    </source>
</evidence>
<dbReference type="GeneID" id="33568022"/>
<evidence type="ECO:0000259" key="10">
    <source>
        <dbReference type="Pfam" id="PF22600"/>
    </source>
</evidence>
<feature type="compositionally biased region" description="Low complexity" evidence="8">
    <location>
        <begin position="188"/>
        <end position="205"/>
    </location>
</feature>
<dbReference type="AlphaFoldDB" id="A0A1Y2G4Y0"/>
<dbReference type="SUPFAM" id="SSF81631">
    <property type="entry name" value="PAP/OAS1 substrate-binding domain"/>
    <property type="match status" value="1"/>
</dbReference>
<evidence type="ECO:0000256" key="6">
    <source>
        <dbReference type="ARBA" id="ARBA00022723"/>
    </source>
</evidence>
<keyword evidence="5" id="KW-0808">Transferase</keyword>
<keyword evidence="6" id="KW-0479">Metal-binding</keyword>
<gene>
    <name evidence="11" type="ORF">BCR41DRAFT_365688</name>
</gene>
<feature type="domain" description="Poly(A) RNA polymerase mitochondrial-like central palm" evidence="10">
    <location>
        <begin position="228"/>
        <end position="356"/>
    </location>
</feature>
<proteinExistence type="inferred from homology"/>
<dbReference type="SUPFAM" id="SSF81301">
    <property type="entry name" value="Nucleotidyltransferase"/>
    <property type="match status" value="1"/>
</dbReference>
<feature type="domain" description="PAP-associated" evidence="9">
    <location>
        <begin position="449"/>
        <end position="504"/>
    </location>
</feature>
<dbReference type="InterPro" id="IPR043519">
    <property type="entry name" value="NT_sf"/>
</dbReference>
<dbReference type="GO" id="GO:0046872">
    <property type="term" value="F:metal ion binding"/>
    <property type="evidence" value="ECO:0007669"/>
    <property type="project" value="UniProtKB-KW"/>
</dbReference>
<evidence type="ECO:0000256" key="4">
    <source>
        <dbReference type="ARBA" id="ARBA00012388"/>
    </source>
</evidence>
<accession>A0A1Y2G4Y0</accession>
<dbReference type="PANTHER" id="PTHR12271">
    <property type="entry name" value="POLY A POLYMERASE CID PAP -RELATED"/>
    <property type="match status" value="1"/>
</dbReference>
<dbReference type="InParanoid" id="A0A1Y2G4Y0"/>
<name>A0A1Y2G4Y0_9FUNG</name>
<evidence type="ECO:0000313" key="12">
    <source>
        <dbReference type="Proteomes" id="UP000193648"/>
    </source>
</evidence>
<sequence>MQVNREHFLNFLMACVFFEYGADTEPDWIHAISYSDLAAIFNIVAEFSRDYSELSIPCEKYIYQQGLKWEHNMSAFMAGFRETNRLFPYVCEDNGNEILVPGLSPINVQDFLWRYAEQVADEYKDDIAILINKLRYSLRDMKGSGGILIQIEGRRSGCLGVLKFTAAHNRIKMSRRRLREAELDRQRVTTSQETRTVTEQQRQHQEGLQLQDEALQRLEEQRIMRQLNINMYQLEKRIMNSTEQEDRVSSFVTTLSDQLNSYFSINSLTVHLLGSFANGLSSHGSDYDLTVEDLDNILGVHRLGDALRYHGYKNVFVIPNARVPIVTFRNHEGVNCDISINAMLGVENSKLIKTYVKIDHRVRVVWFTLKKIAEKCGILSAKHGFLSSYALTLMLITFLQSIKIPVLPSLQQQPARRLVSKQAEGVLCSFDHNWSNYVALANYNTSTAAELLLGFLTFFGNNFDYAKWEVNCRLGQIRIRETINSNNRRQSGGGFWVMDPFLINRNVANMVRGQNVIKIKSSFQSAHLRLQTEGWSFFD</sequence>
<dbReference type="Pfam" id="PF22600">
    <property type="entry name" value="MTPAP-like_central"/>
    <property type="match status" value="1"/>
</dbReference>
<evidence type="ECO:0000256" key="2">
    <source>
        <dbReference type="ARBA" id="ARBA00001946"/>
    </source>
</evidence>
<evidence type="ECO:0000256" key="1">
    <source>
        <dbReference type="ARBA" id="ARBA00001936"/>
    </source>
</evidence>